<dbReference type="InterPro" id="IPR015421">
    <property type="entry name" value="PyrdxlP-dep_Trfase_major"/>
</dbReference>
<evidence type="ECO:0000313" key="4">
    <source>
        <dbReference type="EMBL" id="AZW18562.1"/>
    </source>
</evidence>
<dbReference type="PROSITE" id="PS00600">
    <property type="entry name" value="AA_TRANSFER_CLASS_3"/>
    <property type="match status" value="1"/>
</dbReference>
<dbReference type="RefSeq" id="WP_080666633.1">
    <property type="nucleotide sequence ID" value="NZ_CP012076.1"/>
</dbReference>
<protein>
    <submittedName>
        <fullName evidence="4">Glutamate-1-semialdehyde 2,1-aminomutase</fullName>
    </submittedName>
</protein>
<dbReference type="SUPFAM" id="SSF53383">
    <property type="entry name" value="PLP-dependent transferases"/>
    <property type="match status" value="1"/>
</dbReference>
<name>A0AAN1S068_9BORD</name>
<gene>
    <name evidence="4" type="ORF">CS347_18225</name>
</gene>
<dbReference type="PANTHER" id="PTHR43713:SF3">
    <property type="entry name" value="GLUTAMATE-1-SEMIALDEHYDE 2,1-AMINOMUTASE 1, CHLOROPLASTIC-RELATED"/>
    <property type="match status" value="1"/>
</dbReference>
<evidence type="ECO:0000256" key="2">
    <source>
        <dbReference type="ARBA" id="ARBA00022898"/>
    </source>
</evidence>
<dbReference type="Pfam" id="PF00202">
    <property type="entry name" value="Aminotran_3"/>
    <property type="match status" value="1"/>
</dbReference>
<dbReference type="GeneID" id="92993957"/>
<dbReference type="KEGG" id="bhz:ACR54_02534"/>
<dbReference type="InterPro" id="IPR015422">
    <property type="entry name" value="PyrdxlP-dep_Trfase_small"/>
</dbReference>
<dbReference type="InterPro" id="IPR005814">
    <property type="entry name" value="Aminotrans_3"/>
</dbReference>
<dbReference type="PANTHER" id="PTHR43713">
    <property type="entry name" value="GLUTAMATE-1-SEMIALDEHYDE 2,1-AMINOMUTASE"/>
    <property type="match status" value="1"/>
</dbReference>
<sequence length="419" mass="45185">MTTAPSTVVDPGTRIGLEDARLRSRAARVIPGGMYGHLRASGLPPGYPQFFSRAEGCRLWDADGREYLDFMCSWGPVIAGHKHPEIEAAARRQAEQGDCMNGPTARLVELAERLVGLLPHADWAMFQKNGTDATTAALMIARAGTGKRKILLAKGAYHGAVPWCTPSLAGVTSEDRAHLIYFQYNDIDSLEAAAREAGDDLAAILVSAFRHDLGQHQELPEPAFAQRARALCDARGAALVIDEVRAGLRLSLAGSWESLGVRPDLSAWSKAIANGHALAAVTGGEAWRRAAQEIYITGSFWMGGAAMAASLATLDVLQRRDAPAHLERMGRRLRDGLQAQAARHGLAIRQSGPAQLPLVLFEDDPDQAKGARFAAAALQEGVYLHHRHNMFLSLAHTEQDIDHALQVTDHAFGRLAASL</sequence>
<accession>A0AAN1S068</accession>
<comment type="cofactor">
    <cofactor evidence="1">
        <name>pyridoxal 5'-phosphate</name>
        <dbReference type="ChEBI" id="CHEBI:597326"/>
    </cofactor>
</comment>
<proteinExistence type="inferred from homology"/>
<dbReference type="EMBL" id="CP024172">
    <property type="protein sequence ID" value="AZW18562.1"/>
    <property type="molecule type" value="Genomic_DNA"/>
</dbReference>
<dbReference type="Gene3D" id="3.40.640.10">
    <property type="entry name" value="Type I PLP-dependent aspartate aminotransferase-like (Major domain)"/>
    <property type="match status" value="1"/>
</dbReference>
<evidence type="ECO:0000256" key="3">
    <source>
        <dbReference type="RuleBase" id="RU003560"/>
    </source>
</evidence>
<keyword evidence="2 3" id="KW-0663">Pyridoxal phosphate</keyword>
<dbReference type="InterPro" id="IPR015424">
    <property type="entry name" value="PyrdxlP-dep_Trfase"/>
</dbReference>
<dbReference type="GO" id="GO:0030170">
    <property type="term" value="F:pyridoxal phosphate binding"/>
    <property type="evidence" value="ECO:0007669"/>
    <property type="project" value="InterPro"/>
</dbReference>
<reference evidence="5" key="1">
    <citation type="submission" date="2017-10" db="EMBL/GenBank/DDBJ databases">
        <title>Whole genome sequencing of various Bordetella species.</title>
        <authorList>
            <person name="Weigand M.R."/>
            <person name="Loparev V."/>
            <person name="Peng Y."/>
            <person name="Bowden K.E."/>
            <person name="Tondella M.L."/>
            <person name="Williams M.M."/>
        </authorList>
    </citation>
    <scope>NUCLEOTIDE SEQUENCE [LARGE SCALE GENOMIC DNA]</scope>
    <source>
        <strain evidence="5">H720</strain>
    </source>
</reference>
<evidence type="ECO:0000313" key="5">
    <source>
        <dbReference type="Proteomes" id="UP000282741"/>
    </source>
</evidence>
<evidence type="ECO:0000256" key="1">
    <source>
        <dbReference type="ARBA" id="ARBA00001933"/>
    </source>
</evidence>
<dbReference type="Gene3D" id="3.90.1150.10">
    <property type="entry name" value="Aspartate Aminotransferase, domain 1"/>
    <property type="match status" value="1"/>
</dbReference>
<comment type="similarity">
    <text evidence="3">Belongs to the class-III pyridoxal-phosphate-dependent aminotransferase family.</text>
</comment>
<dbReference type="GO" id="GO:0008483">
    <property type="term" value="F:transaminase activity"/>
    <property type="evidence" value="ECO:0007669"/>
    <property type="project" value="InterPro"/>
</dbReference>
<dbReference type="AlphaFoldDB" id="A0AAN1S068"/>
<dbReference type="Proteomes" id="UP000282741">
    <property type="component" value="Chromosome"/>
</dbReference>
<organism evidence="4 5">
    <name type="scientific">Bordetella hinzii</name>
    <dbReference type="NCBI Taxonomy" id="103855"/>
    <lineage>
        <taxon>Bacteria</taxon>
        <taxon>Pseudomonadati</taxon>
        <taxon>Pseudomonadota</taxon>
        <taxon>Betaproteobacteria</taxon>
        <taxon>Burkholderiales</taxon>
        <taxon>Alcaligenaceae</taxon>
        <taxon>Bordetella</taxon>
    </lineage>
</organism>
<dbReference type="InterPro" id="IPR049704">
    <property type="entry name" value="Aminotrans_3_PPA_site"/>
</dbReference>